<gene>
    <name evidence="2" type="ORF">Esi_1456_0001</name>
</gene>
<dbReference type="EMBL" id="FN649760">
    <property type="protein sequence ID" value="CBJ34206.1"/>
    <property type="molecule type" value="Genomic_DNA"/>
</dbReference>
<reference evidence="2 3" key="1">
    <citation type="journal article" date="2010" name="Nature">
        <title>The Ectocarpus genome and the independent evolution of multicellularity in brown algae.</title>
        <authorList>
            <person name="Cock J.M."/>
            <person name="Sterck L."/>
            <person name="Rouze P."/>
            <person name="Scornet D."/>
            <person name="Allen A.E."/>
            <person name="Amoutzias G."/>
            <person name="Anthouard V."/>
            <person name="Artiguenave F."/>
            <person name="Aury J.M."/>
            <person name="Badger J.H."/>
            <person name="Beszteri B."/>
            <person name="Billiau K."/>
            <person name="Bonnet E."/>
            <person name="Bothwell J.H."/>
            <person name="Bowler C."/>
            <person name="Boyen C."/>
            <person name="Brownlee C."/>
            <person name="Carrano C.J."/>
            <person name="Charrier B."/>
            <person name="Cho G.Y."/>
            <person name="Coelho S.M."/>
            <person name="Collen J."/>
            <person name="Corre E."/>
            <person name="Da Silva C."/>
            <person name="Delage L."/>
            <person name="Delaroque N."/>
            <person name="Dittami S.M."/>
            <person name="Doulbeau S."/>
            <person name="Elias M."/>
            <person name="Farnham G."/>
            <person name="Gachon C.M."/>
            <person name="Gschloessl B."/>
            <person name="Heesch S."/>
            <person name="Jabbari K."/>
            <person name="Jubin C."/>
            <person name="Kawai H."/>
            <person name="Kimura K."/>
            <person name="Kloareg B."/>
            <person name="Kupper F.C."/>
            <person name="Lang D."/>
            <person name="Le Bail A."/>
            <person name="Leblanc C."/>
            <person name="Lerouge P."/>
            <person name="Lohr M."/>
            <person name="Lopez P.J."/>
            <person name="Martens C."/>
            <person name="Maumus F."/>
            <person name="Michel G."/>
            <person name="Miranda-Saavedra D."/>
            <person name="Morales J."/>
            <person name="Moreau H."/>
            <person name="Motomura T."/>
            <person name="Nagasato C."/>
            <person name="Napoli C.A."/>
            <person name="Nelson D.R."/>
            <person name="Nyvall-Collen P."/>
            <person name="Peters A.F."/>
            <person name="Pommier C."/>
            <person name="Potin P."/>
            <person name="Poulain J."/>
            <person name="Quesneville H."/>
            <person name="Read B."/>
            <person name="Rensing S.A."/>
            <person name="Ritter A."/>
            <person name="Rousvoal S."/>
            <person name="Samanta M."/>
            <person name="Samson G."/>
            <person name="Schroeder D.C."/>
            <person name="Segurens B."/>
            <person name="Strittmatter M."/>
            <person name="Tonon T."/>
            <person name="Tregear J.W."/>
            <person name="Valentin K."/>
            <person name="von Dassow P."/>
            <person name="Yamagishi T."/>
            <person name="Van de Peer Y."/>
            <person name="Wincker P."/>
        </authorList>
    </citation>
    <scope>NUCLEOTIDE SEQUENCE [LARGE SCALE GENOMIC DNA]</scope>
    <source>
        <strain evidence="3">Ec32 / CCAP1310/4</strain>
    </source>
</reference>
<protein>
    <recommendedName>
        <fullName evidence="1">OTU domain-containing protein</fullName>
    </recommendedName>
</protein>
<dbReference type="MEROPS" id="C64.006"/>
<keyword evidence="3" id="KW-1185">Reference proteome</keyword>
<name>D7FKK7_ECTSI</name>
<dbReference type="InParanoid" id="D7FKK7"/>
<evidence type="ECO:0000313" key="2">
    <source>
        <dbReference type="EMBL" id="CBJ34206.1"/>
    </source>
</evidence>
<sequence length="132" mass="14589">MVLETKQPILDQMKKAKEAKPPTSPLILQLLIPKGMAQSTFQLPVVDAGTREFLPLDEEVNRRLLKQIDWSPPGSEPLTRGLRPLKTRLFAMRAKGDGNCLPHAVSLSLWGHGDNTLVSGVFIEMCGEGMEN</sequence>
<dbReference type="AlphaFoldDB" id="D7FKK7"/>
<proteinExistence type="predicted"/>
<organism evidence="2 3">
    <name type="scientific">Ectocarpus siliculosus</name>
    <name type="common">Brown alga</name>
    <name type="synonym">Conferva siliculosa</name>
    <dbReference type="NCBI Taxonomy" id="2880"/>
    <lineage>
        <taxon>Eukaryota</taxon>
        <taxon>Sar</taxon>
        <taxon>Stramenopiles</taxon>
        <taxon>Ochrophyta</taxon>
        <taxon>PX clade</taxon>
        <taxon>Phaeophyceae</taxon>
        <taxon>Ectocarpales</taxon>
        <taxon>Ectocarpaceae</taxon>
        <taxon>Ectocarpus</taxon>
    </lineage>
</organism>
<evidence type="ECO:0000313" key="3">
    <source>
        <dbReference type="Proteomes" id="UP000002630"/>
    </source>
</evidence>
<dbReference type="PROSITE" id="PS50802">
    <property type="entry name" value="OTU"/>
    <property type="match status" value="1"/>
</dbReference>
<dbReference type="Proteomes" id="UP000002630">
    <property type="component" value="Unassembled WGS sequence"/>
</dbReference>
<evidence type="ECO:0000259" key="1">
    <source>
        <dbReference type="PROSITE" id="PS50802"/>
    </source>
</evidence>
<accession>D7FKK7</accession>
<feature type="domain" description="OTU" evidence="1">
    <location>
        <begin position="89"/>
        <end position="132"/>
    </location>
</feature>
<dbReference type="InterPro" id="IPR003323">
    <property type="entry name" value="OTU_dom"/>
</dbReference>